<feature type="domain" description="NACHT" evidence="3">
    <location>
        <begin position="314"/>
        <end position="456"/>
    </location>
</feature>
<organism evidence="4 5">
    <name type="scientific">Thelephora terrestris</name>
    <dbReference type="NCBI Taxonomy" id="56493"/>
    <lineage>
        <taxon>Eukaryota</taxon>
        <taxon>Fungi</taxon>
        <taxon>Dikarya</taxon>
        <taxon>Basidiomycota</taxon>
        <taxon>Agaricomycotina</taxon>
        <taxon>Agaricomycetes</taxon>
        <taxon>Thelephorales</taxon>
        <taxon>Thelephoraceae</taxon>
        <taxon>Thelephora</taxon>
    </lineage>
</organism>
<proteinExistence type="predicted"/>
<evidence type="ECO:0000313" key="4">
    <source>
        <dbReference type="EMBL" id="KAF9791870.1"/>
    </source>
</evidence>
<evidence type="ECO:0000313" key="5">
    <source>
        <dbReference type="Proteomes" id="UP000736335"/>
    </source>
</evidence>
<evidence type="ECO:0000256" key="1">
    <source>
        <dbReference type="ARBA" id="ARBA00022737"/>
    </source>
</evidence>
<dbReference type="InterPro" id="IPR027417">
    <property type="entry name" value="P-loop_NTPase"/>
</dbReference>
<keyword evidence="5" id="KW-1185">Reference proteome</keyword>
<dbReference type="OrthoDB" id="3262196at2759"/>
<protein>
    <recommendedName>
        <fullName evidence="3">NACHT domain-containing protein</fullName>
    </recommendedName>
</protein>
<dbReference type="Pfam" id="PF24883">
    <property type="entry name" value="NPHP3_N"/>
    <property type="match status" value="1"/>
</dbReference>
<sequence length="1437" mass="159648">MKHISKVKRKMFPKTPKQPIPSESPAEASAWPSSFQPEQNSGPKGRSNLSRQDLDSDLSMLLDEEAGMDSKIALQSRAEEDQELPVSEAGTPGIVLDAPEDGKDPIAKNPGDTKGGEIGPAESSRVAKTAREGTSFEGATVHGAADEDVQKFSALKAVLDVVSADCADCDDDVAVGQKARGLLPRIVALEEGFDSPPRDVEELRRRDEVIRELGRLGGQLRSLAEKPGPRIGEISKVLEGLRETIFDYQKVQQDVISSQRRGEISPAEAAILNNFHSAQRAEYRHGNRKGCLKGTREAILDGIELWANDSDQSPVYWLNGLAGTGKTTIAQTISERMFASGQLGASFFCSRDFEDRSNLEFIFPTLAIQLARKYPQFRSIFVPMVQQDPGIAHESLYNQMDKLIVGPLKKSSISTVIVVDALDECKDEEPASAILSVLGRFVSEIPKAKFFLTGRPEPRIRTGFRLPLLAEVTDVFFLHKVEPRLINSDIQQFLRHSFVEIANGQCGLDGWPTEEDVDHLCKQAGGLFVYAVATIRFIGHRNIGPRRQLERLLQSPESTKYQGKSKINPKTTLDSLYISILEGGFCDDDPEYDSSIRSVLGAIVLAANPLSPSSIATLLGFHSSDVSHQLTSVHSLILQGDNDHPVQPFHKSFPDFITDPTRCTNQRFYVFPPHHHHELVKGCLELMNQTLEKNMCQLPNAITNSEVGDLKDRIKKYITPALEYACRSWYKHLIINEHTVYPATINSAIEHFLRNKFLFWLEVLSVLGAAREAVDALRAVKKWFEASPTLDIVNDCFQFVTTFFGVISTSAPHIYHSAVPLSPRTSIMWKLYEPYANPLVRLVYGIPTSWDLDATTFKHASYICATAWSPCSRFIAVAIKSSGGIQILDAVTLEQLLTTSPLSQPLSFGHLLFSPSGHLLTYCMQKERKSYIVSWDLQTGGLICNLEIYPGEKSYESMTYSGCGTMVGTLFTDIDASIICICNILTSKNIASYLFKDGATDIWTHGEYLRFSTLGDQGITIWEAVFDLANPATAVQSLSTPSNIDPSALALFDHTLLYLAFYSHNGHLQVWDIQNNKLLLESAARFLSSFSSDGHFFAHTNNSGVQIWKQFPSGYTHLQTLPVKGSYGSHGLLQFSPNGKFLLVQCSLDAFQLFPTGVYVTPLSDLPAQNLYQETEPFILEFSSAHTLAAAIRMRGKVVTVIDLSCGLPQLIIDMDTEVYATRIIENTAFIFSNGKASAWNIPIRGGGGDHRADVSGSMFTTSLKVSDRPKYTRWWDDSSTIAASISPDAHHIAVLGNHRLDTYDMATGNHLYHNQLWSSPPVCFIPDGNESWYLSTRERVERMAIDKDGKPCLIEVDKQSTDDLPGRYPWKSTHGYKVTGDGWILSPSGKQLLWLPYHWQLDEETRKWDGCYLALLHNGLPEPVILDLQPEELLVD</sequence>
<feature type="region of interest" description="Disordered" evidence="2">
    <location>
        <begin position="1"/>
        <end position="134"/>
    </location>
</feature>
<dbReference type="InterPro" id="IPR056884">
    <property type="entry name" value="NPHP3-like_N"/>
</dbReference>
<accession>A0A9P6HP59</accession>
<dbReference type="EMBL" id="WIUZ02000001">
    <property type="protein sequence ID" value="KAF9791870.1"/>
    <property type="molecule type" value="Genomic_DNA"/>
</dbReference>
<feature type="compositionally biased region" description="Basic residues" evidence="2">
    <location>
        <begin position="1"/>
        <end position="12"/>
    </location>
</feature>
<name>A0A9P6HP59_9AGAM</name>
<dbReference type="SUPFAM" id="SSF82171">
    <property type="entry name" value="DPP6 N-terminal domain-like"/>
    <property type="match status" value="2"/>
</dbReference>
<keyword evidence="1" id="KW-0677">Repeat</keyword>
<feature type="compositionally biased region" description="Low complexity" evidence="2">
    <location>
        <begin position="47"/>
        <end position="61"/>
    </location>
</feature>
<evidence type="ECO:0000256" key="2">
    <source>
        <dbReference type="SAM" id="MobiDB-lite"/>
    </source>
</evidence>
<reference evidence="4" key="2">
    <citation type="submission" date="2020-11" db="EMBL/GenBank/DDBJ databases">
        <authorList>
            <consortium name="DOE Joint Genome Institute"/>
            <person name="Kuo A."/>
            <person name="Miyauchi S."/>
            <person name="Kiss E."/>
            <person name="Drula E."/>
            <person name="Kohler A."/>
            <person name="Sanchez-Garcia M."/>
            <person name="Andreopoulos B."/>
            <person name="Barry K.W."/>
            <person name="Bonito G."/>
            <person name="Buee M."/>
            <person name="Carver A."/>
            <person name="Chen C."/>
            <person name="Cichocki N."/>
            <person name="Clum A."/>
            <person name="Culley D."/>
            <person name="Crous P.W."/>
            <person name="Fauchery L."/>
            <person name="Girlanda M."/>
            <person name="Hayes R."/>
            <person name="Keri Z."/>
            <person name="Labutti K."/>
            <person name="Lipzen A."/>
            <person name="Lombard V."/>
            <person name="Magnuson J."/>
            <person name="Maillard F."/>
            <person name="Morin E."/>
            <person name="Murat C."/>
            <person name="Nolan M."/>
            <person name="Ohm R."/>
            <person name="Pangilinan J."/>
            <person name="Pereira M."/>
            <person name="Perotto S."/>
            <person name="Peter M."/>
            <person name="Riley R."/>
            <person name="Sitrit Y."/>
            <person name="Stielow B."/>
            <person name="Szollosi G."/>
            <person name="Zifcakova L."/>
            <person name="Stursova M."/>
            <person name="Spatafora J.W."/>
            <person name="Tedersoo L."/>
            <person name="Vaario L.-M."/>
            <person name="Yamada A."/>
            <person name="Yan M."/>
            <person name="Wang P."/>
            <person name="Xu J."/>
            <person name="Bruns T."/>
            <person name="Baldrian P."/>
            <person name="Vilgalys R."/>
            <person name="Henrissat B."/>
            <person name="Grigoriev I.V."/>
            <person name="Hibbett D."/>
            <person name="Nagy L.G."/>
            <person name="Martin F.M."/>
        </authorList>
    </citation>
    <scope>NUCLEOTIDE SEQUENCE</scope>
    <source>
        <strain evidence="4">UH-Tt-Lm1</strain>
    </source>
</reference>
<gene>
    <name evidence="4" type="ORF">BJ322DRAFT_1148662</name>
</gene>
<dbReference type="InterPro" id="IPR007111">
    <property type="entry name" value="NACHT_NTPase"/>
</dbReference>
<reference evidence="4" key="1">
    <citation type="journal article" date="2020" name="Nat. Commun.">
        <title>Large-scale genome sequencing of mycorrhizal fungi provides insights into the early evolution of symbiotic traits.</title>
        <authorList>
            <person name="Miyauchi S."/>
            <person name="Kiss E."/>
            <person name="Kuo A."/>
            <person name="Drula E."/>
            <person name="Kohler A."/>
            <person name="Sanchez-Garcia M."/>
            <person name="Morin E."/>
            <person name="Andreopoulos B."/>
            <person name="Barry K.W."/>
            <person name="Bonito G."/>
            <person name="Buee M."/>
            <person name="Carver A."/>
            <person name="Chen C."/>
            <person name="Cichocki N."/>
            <person name="Clum A."/>
            <person name="Culley D."/>
            <person name="Crous P.W."/>
            <person name="Fauchery L."/>
            <person name="Girlanda M."/>
            <person name="Hayes R.D."/>
            <person name="Keri Z."/>
            <person name="LaButti K."/>
            <person name="Lipzen A."/>
            <person name="Lombard V."/>
            <person name="Magnuson J."/>
            <person name="Maillard F."/>
            <person name="Murat C."/>
            <person name="Nolan M."/>
            <person name="Ohm R.A."/>
            <person name="Pangilinan J."/>
            <person name="Pereira M.F."/>
            <person name="Perotto S."/>
            <person name="Peter M."/>
            <person name="Pfister S."/>
            <person name="Riley R."/>
            <person name="Sitrit Y."/>
            <person name="Stielow J.B."/>
            <person name="Szollosi G."/>
            <person name="Zifcakova L."/>
            <person name="Stursova M."/>
            <person name="Spatafora J.W."/>
            <person name="Tedersoo L."/>
            <person name="Vaario L.M."/>
            <person name="Yamada A."/>
            <person name="Yan M."/>
            <person name="Wang P."/>
            <person name="Xu J."/>
            <person name="Bruns T."/>
            <person name="Baldrian P."/>
            <person name="Vilgalys R."/>
            <person name="Dunand C."/>
            <person name="Henrissat B."/>
            <person name="Grigoriev I.V."/>
            <person name="Hibbett D."/>
            <person name="Nagy L.G."/>
            <person name="Martin F.M."/>
        </authorList>
    </citation>
    <scope>NUCLEOTIDE SEQUENCE</scope>
    <source>
        <strain evidence="4">UH-Tt-Lm1</strain>
    </source>
</reference>
<dbReference type="Gene3D" id="2.130.10.10">
    <property type="entry name" value="YVTN repeat-like/Quinoprotein amine dehydrogenase"/>
    <property type="match status" value="2"/>
</dbReference>
<dbReference type="PROSITE" id="PS50837">
    <property type="entry name" value="NACHT"/>
    <property type="match status" value="1"/>
</dbReference>
<dbReference type="InterPro" id="IPR015943">
    <property type="entry name" value="WD40/YVTN_repeat-like_dom_sf"/>
</dbReference>
<dbReference type="PANTHER" id="PTHR10039">
    <property type="entry name" value="AMELOGENIN"/>
    <property type="match status" value="1"/>
</dbReference>
<dbReference type="Gene3D" id="3.40.50.300">
    <property type="entry name" value="P-loop containing nucleotide triphosphate hydrolases"/>
    <property type="match status" value="1"/>
</dbReference>
<dbReference type="SUPFAM" id="SSF52540">
    <property type="entry name" value="P-loop containing nucleoside triphosphate hydrolases"/>
    <property type="match status" value="1"/>
</dbReference>
<dbReference type="Proteomes" id="UP000736335">
    <property type="component" value="Unassembled WGS sequence"/>
</dbReference>
<evidence type="ECO:0000259" key="3">
    <source>
        <dbReference type="PROSITE" id="PS50837"/>
    </source>
</evidence>
<dbReference type="PANTHER" id="PTHR10039:SF17">
    <property type="entry name" value="FUNGAL STAND N-TERMINAL GOODBYE DOMAIN-CONTAINING PROTEIN-RELATED"/>
    <property type="match status" value="1"/>
</dbReference>
<comment type="caution">
    <text evidence="4">The sequence shown here is derived from an EMBL/GenBank/DDBJ whole genome shotgun (WGS) entry which is preliminary data.</text>
</comment>
<feature type="compositionally biased region" description="Low complexity" evidence="2">
    <location>
        <begin position="21"/>
        <end position="34"/>
    </location>
</feature>